<feature type="region of interest" description="Disordered" evidence="9">
    <location>
        <begin position="628"/>
        <end position="683"/>
    </location>
</feature>
<dbReference type="GO" id="GO:0046982">
    <property type="term" value="F:protein heterodimerization activity"/>
    <property type="evidence" value="ECO:0007669"/>
    <property type="project" value="InterPro"/>
</dbReference>
<feature type="compositionally biased region" description="Polar residues" evidence="9">
    <location>
        <begin position="157"/>
        <end position="175"/>
    </location>
</feature>
<feature type="compositionally biased region" description="Gly residues" evidence="9">
    <location>
        <begin position="628"/>
        <end position="637"/>
    </location>
</feature>
<evidence type="ECO:0000256" key="7">
    <source>
        <dbReference type="ARBA" id="ARBA00025346"/>
    </source>
</evidence>
<evidence type="ECO:0000256" key="9">
    <source>
        <dbReference type="SAM" id="MobiDB-lite"/>
    </source>
</evidence>
<dbReference type="eggNOG" id="KOG2341">
    <property type="taxonomic scope" value="Eukaryota"/>
</dbReference>
<dbReference type="PANTHER" id="PTHR15138">
    <property type="entry name" value="TRANSCRIPTION INITIATION FACTOR TFIID SUBUNIT 4"/>
    <property type="match status" value="1"/>
</dbReference>
<organism evidence="11 12">
    <name type="scientific">Spizellomyces punctatus (strain DAOM BR117)</name>
    <dbReference type="NCBI Taxonomy" id="645134"/>
    <lineage>
        <taxon>Eukaryota</taxon>
        <taxon>Fungi</taxon>
        <taxon>Fungi incertae sedis</taxon>
        <taxon>Chytridiomycota</taxon>
        <taxon>Chytridiomycota incertae sedis</taxon>
        <taxon>Chytridiomycetes</taxon>
        <taxon>Spizellomycetales</taxon>
        <taxon>Spizellomycetaceae</taxon>
        <taxon>Spizellomyces</taxon>
    </lineage>
</organism>
<keyword evidence="6" id="KW-0539">Nucleus</keyword>
<dbReference type="PANTHER" id="PTHR15138:SF14">
    <property type="entry name" value="TRANSCRIPTION INITIATION FACTOR TFIID SUBUNIT 4"/>
    <property type="match status" value="1"/>
</dbReference>
<dbReference type="GO" id="GO:0005669">
    <property type="term" value="C:transcription factor TFIID complex"/>
    <property type="evidence" value="ECO:0007669"/>
    <property type="project" value="InterPro"/>
</dbReference>
<dbReference type="GO" id="GO:0003677">
    <property type="term" value="F:DNA binding"/>
    <property type="evidence" value="ECO:0007669"/>
    <property type="project" value="TreeGrafter"/>
</dbReference>
<evidence type="ECO:0000313" key="12">
    <source>
        <dbReference type="Proteomes" id="UP000053201"/>
    </source>
</evidence>
<dbReference type="STRING" id="645134.A0A0L0HNM6"/>
<dbReference type="InParanoid" id="A0A0L0HNM6"/>
<gene>
    <name evidence="11" type="ORF">SPPG_03008</name>
</gene>
<sequence>MNSEDTSFLDILAAVADHEQPLAVNTASAEMDKDSDTVPTPADAEPTDEDLLSLFPAHPPELPVEEQIAAEEEEDDELAAIFADPPHMTSTAPKIDVSAPIPSHSPISPAIIPSATLSSATAQAPTSMIASSSIPSQTTIQSPAHHIQPRGSLPGTPMTSRSSTQAPTAYTSPMSTLAPGMPAPSIASPVTLPKTPAYRPSPLSGARPSPAPSTPTTAPVSLGPQQLLQNLLKQVPAERHPEFLELYRQLQSKMLNNDQFLDRAKGMLNVAAARQPSSPSPYTKGPLSAQTFGAPGGVGPVLDEMRKRQAEAAQYASPLGAKRMRPDNFSTPGRVSMQLNMASPLSNAAGVPVGLSPAMQYRPAAFGTPRQPGPAMSVRSADEIDPTKLDVQSMMDATSYTGVNIREEEDNIMSTVMMPSAGQYQVPGLSRVRDQSFLNIPALRKKVEAIAKDCNVSHVEADLLSYIALATQERMRDLMERMVVAAKHRTGLMHEYFLKQERERIAKGQEGLELQVVKRDDVRRKLAVIERREREQEKKLKALRAATEEGNVNPEVDGADSAPAGGKVGTVGTAGASKDKEEGVKKKKKSVKEKDMPEEIKMKLANQAVMAAIGGTPLKSWMIAGTGGGNASNGAGGTSLKVASSSKKRKYDGDGTNRSGGLVGTISSSTRLPGTAGGRRGTAAEQAMRRVTLRDALFCLEADHAMTKSPLVYKWWANVT</sequence>
<feature type="compositionally biased region" description="Low complexity" evidence="9">
    <location>
        <begin position="562"/>
        <end position="576"/>
    </location>
</feature>
<feature type="region of interest" description="Disordered" evidence="9">
    <location>
        <begin position="26"/>
        <end position="48"/>
    </location>
</feature>
<keyword evidence="12" id="KW-1185">Reference proteome</keyword>
<evidence type="ECO:0000256" key="2">
    <source>
        <dbReference type="ARBA" id="ARBA00006178"/>
    </source>
</evidence>
<dbReference type="GO" id="GO:0006367">
    <property type="term" value="P:transcription initiation at RNA polymerase II promoter"/>
    <property type="evidence" value="ECO:0007669"/>
    <property type="project" value="TreeGrafter"/>
</dbReference>
<name>A0A0L0HNM6_SPIPD</name>
<dbReference type="InterPro" id="IPR007900">
    <property type="entry name" value="TAF4_C"/>
</dbReference>
<reference evidence="11 12" key="1">
    <citation type="submission" date="2009-08" db="EMBL/GenBank/DDBJ databases">
        <title>The Genome Sequence of Spizellomyces punctatus strain DAOM BR117.</title>
        <authorList>
            <consortium name="The Broad Institute Genome Sequencing Platform"/>
            <person name="Russ C."/>
            <person name="Cuomo C."/>
            <person name="Shea T."/>
            <person name="Young S.K."/>
            <person name="Zeng Q."/>
            <person name="Koehrsen M."/>
            <person name="Haas B."/>
            <person name="Borodovsky M."/>
            <person name="Guigo R."/>
            <person name="Alvarado L."/>
            <person name="Berlin A."/>
            <person name="Bochicchio J."/>
            <person name="Borenstein D."/>
            <person name="Chapman S."/>
            <person name="Chen Z."/>
            <person name="Engels R."/>
            <person name="Freedman E."/>
            <person name="Gellesch M."/>
            <person name="Goldberg J."/>
            <person name="Griggs A."/>
            <person name="Gujja S."/>
            <person name="Heiman D."/>
            <person name="Hepburn T."/>
            <person name="Howarth C."/>
            <person name="Jen D."/>
            <person name="Larson L."/>
            <person name="Lewis B."/>
            <person name="Mehta T."/>
            <person name="Park D."/>
            <person name="Pearson M."/>
            <person name="Roberts A."/>
            <person name="Saif S."/>
            <person name="Shenoy N."/>
            <person name="Sisk P."/>
            <person name="Stolte C."/>
            <person name="Sykes S."/>
            <person name="Thomson T."/>
            <person name="Walk T."/>
            <person name="White J."/>
            <person name="Yandava C."/>
            <person name="Burger G."/>
            <person name="Gray M.W."/>
            <person name="Holland P.W.H."/>
            <person name="King N."/>
            <person name="Lang F.B.F."/>
            <person name="Roger A.J."/>
            <person name="Ruiz-Trillo I."/>
            <person name="Lander E."/>
            <person name="Nusbaum C."/>
        </authorList>
    </citation>
    <scope>NUCLEOTIDE SEQUENCE [LARGE SCALE GENOMIC DNA]</scope>
    <source>
        <strain evidence="11 12">DAOM BR117</strain>
    </source>
</reference>
<dbReference type="InterPro" id="IPR009072">
    <property type="entry name" value="Histone-fold"/>
</dbReference>
<dbReference type="VEuPathDB" id="FungiDB:SPPG_03008"/>
<evidence type="ECO:0000256" key="6">
    <source>
        <dbReference type="ARBA" id="ARBA00023242"/>
    </source>
</evidence>
<evidence type="ECO:0000256" key="8">
    <source>
        <dbReference type="ARBA" id="ARBA00031747"/>
    </source>
</evidence>
<dbReference type="Gene3D" id="1.10.20.10">
    <property type="entry name" value="Histone, subunit A"/>
    <property type="match status" value="1"/>
</dbReference>
<dbReference type="OrthoDB" id="2135230at2759"/>
<evidence type="ECO:0000256" key="5">
    <source>
        <dbReference type="ARBA" id="ARBA00023163"/>
    </source>
</evidence>
<accession>A0A0L0HNM6</accession>
<comment type="similarity">
    <text evidence="2">Belongs to the TAF4 family.</text>
</comment>
<evidence type="ECO:0000313" key="11">
    <source>
        <dbReference type="EMBL" id="KND02550.1"/>
    </source>
</evidence>
<dbReference type="RefSeq" id="XP_016610589.1">
    <property type="nucleotide sequence ID" value="XM_016751292.1"/>
</dbReference>
<evidence type="ECO:0000259" key="10">
    <source>
        <dbReference type="Pfam" id="PF05236"/>
    </source>
</evidence>
<feature type="region of interest" description="Disordered" evidence="9">
    <location>
        <begin position="136"/>
        <end position="221"/>
    </location>
</feature>
<proteinExistence type="inferred from homology"/>
<dbReference type="SUPFAM" id="SSF47113">
    <property type="entry name" value="Histone-fold"/>
    <property type="match status" value="1"/>
</dbReference>
<keyword evidence="5" id="KW-0804">Transcription</keyword>
<evidence type="ECO:0000256" key="1">
    <source>
        <dbReference type="ARBA" id="ARBA00004123"/>
    </source>
</evidence>
<keyword evidence="4" id="KW-0805">Transcription regulation</keyword>
<dbReference type="AlphaFoldDB" id="A0A0L0HNM6"/>
<dbReference type="GO" id="GO:0016251">
    <property type="term" value="F:RNA polymerase II general transcription initiation factor activity"/>
    <property type="evidence" value="ECO:0007669"/>
    <property type="project" value="TreeGrafter"/>
</dbReference>
<feature type="region of interest" description="Disordered" evidence="9">
    <location>
        <begin position="546"/>
        <end position="594"/>
    </location>
</feature>
<dbReference type="EMBL" id="KQ257453">
    <property type="protein sequence ID" value="KND02550.1"/>
    <property type="molecule type" value="Genomic_DNA"/>
</dbReference>
<comment type="subcellular location">
    <subcellularLocation>
        <location evidence="1">Nucleus</location>
    </subcellularLocation>
</comment>
<dbReference type="Proteomes" id="UP000053201">
    <property type="component" value="Unassembled WGS sequence"/>
</dbReference>
<evidence type="ECO:0000256" key="3">
    <source>
        <dbReference type="ARBA" id="ARBA00017306"/>
    </source>
</evidence>
<protein>
    <recommendedName>
        <fullName evidence="3">Transcription initiation factor TFIID subunit 4</fullName>
    </recommendedName>
    <alternativeName>
        <fullName evidence="8">TBP-associated factor 4</fullName>
    </alternativeName>
</protein>
<dbReference type="GeneID" id="27686556"/>
<comment type="function">
    <text evidence="7">Functions as a component of the DNA-binding general transcription factor complex TFIID. Binding of TFIID to a promoter (with or without TATA element) is the initial step in pre-initiation complex (PIC) formation. TFIID plays a key role in the regulation of gene expression by RNA polymerase II through different activities such as transcription activator interaction, core promoter recognition and selectivity, TFIIA and TFIIB interaction, chromatin modification (histone acetylation by TAF1), facilitation of DNA opening and initiation of transcription.</text>
</comment>
<feature type="domain" description="Transcription initiation factor TFIID component TAF4 C-terminal" evidence="10">
    <location>
        <begin position="395"/>
        <end position="714"/>
    </location>
</feature>
<dbReference type="Pfam" id="PF05236">
    <property type="entry name" value="TAF4"/>
    <property type="match status" value="1"/>
</dbReference>
<evidence type="ECO:0000256" key="4">
    <source>
        <dbReference type="ARBA" id="ARBA00023015"/>
    </source>
</evidence>
<dbReference type="CDD" id="cd08045">
    <property type="entry name" value="HFD_TAF4"/>
    <property type="match status" value="1"/>
</dbReference>
<dbReference type="InterPro" id="IPR045144">
    <property type="entry name" value="TAF4"/>
</dbReference>